<keyword evidence="1" id="KW-0812">Transmembrane</keyword>
<evidence type="ECO:0000259" key="2">
    <source>
        <dbReference type="PROSITE" id="PS51723"/>
    </source>
</evidence>
<dbReference type="InterPro" id="IPR051244">
    <property type="entry name" value="TCAF"/>
</dbReference>
<evidence type="ECO:0000313" key="5">
    <source>
        <dbReference type="Proteomes" id="UP000179807"/>
    </source>
</evidence>
<organism evidence="4 5">
    <name type="scientific">Tritrichomonas foetus</name>
    <dbReference type="NCBI Taxonomy" id="1144522"/>
    <lineage>
        <taxon>Eukaryota</taxon>
        <taxon>Metamonada</taxon>
        <taxon>Parabasalia</taxon>
        <taxon>Tritrichomonadida</taxon>
        <taxon>Tritrichomonadidae</taxon>
        <taxon>Tritrichomonas</taxon>
    </lineage>
</organism>
<protein>
    <recommendedName>
        <fullName evidence="6">Peptidase M60 domain-containing protein</fullName>
    </recommendedName>
</protein>
<reference evidence="4" key="1">
    <citation type="submission" date="2016-10" db="EMBL/GenBank/DDBJ databases">
        <authorList>
            <person name="Benchimol M."/>
            <person name="Almeida L.G."/>
            <person name="Vasconcelos A.T."/>
            <person name="Perreira-Neves A."/>
            <person name="Rosa I.A."/>
            <person name="Tasca T."/>
            <person name="Bogo M.R."/>
            <person name="de Souza W."/>
        </authorList>
    </citation>
    <scope>NUCLEOTIDE SEQUENCE [LARGE SCALE GENOMIC DNA]</scope>
    <source>
        <strain evidence="4">K</strain>
    </source>
</reference>
<dbReference type="Proteomes" id="UP000179807">
    <property type="component" value="Unassembled WGS sequence"/>
</dbReference>
<dbReference type="InterPro" id="IPR037524">
    <property type="entry name" value="PA14/GLEYA"/>
</dbReference>
<dbReference type="PROSITE" id="PS51723">
    <property type="entry name" value="PEPTIDASE_M60"/>
    <property type="match status" value="1"/>
</dbReference>
<dbReference type="Gene3D" id="2.60.120.260">
    <property type="entry name" value="Galactose-binding domain-like"/>
    <property type="match status" value="1"/>
</dbReference>
<dbReference type="SMART" id="SM01276">
    <property type="entry name" value="M60-like"/>
    <property type="match status" value="1"/>
</dbReference>
<dbReference type="InterPro" id="IPR035423">
    <property type="entry name" value="M60-like_N"/>
</dbReference>
<evidence type="ECO:0000256" key="1">
    <source>
        <dbReference type="SAM" id="Phobius"/>
    </source>
</evidence>
<dbReference type="RefSeq" id="XP_068350023.1">
    <property type="nucleotide sequence ID" value="XM_068490422.1"/>
</dbReference>
<dbReference type="VEuPathDB" id="TrichDB:TRFO_01974"/>
<keyword evidence="5" id="KW-1185">Reference proteome</keyword>
<evidence type="ECO:0008006" key="6">
    <source>
        <dbReference type="Google" id="ProtNLM"/>
    </source>
</evidence>
<dbReference type="AlphaFoldDB" id="A0A1J4JCI3"/>
<gene>
    <name evidence="4" type="ORF">TRFO_01974</name>
</gene>
<comment type="caution">
    <text evidence="4">The sequence shown here is derived from an EMBL/GenBank/DDBJ whole genome shotgun (WGS) entry which is preliminary data.</text>
</comment>
<feature type="domain" description="Peptidase M60" evidence="2">
    <location>
        <begin position="133"/>
        <end position="440"/>
    </location>
</feature>
<evidence type="ECO:0000313" key="4">
    <source>
        <dbReference type="EMBL" id="OHS96886.1"/>
    </source>
</evidence>
<dbReference type="PANTHER" id="PTHR15730">
    <property type="entry name" value="EXPERIMENTAL AUTOIMMUNE PROSTATITIS ANTIGEN 2-RELATED"/>
    <property type="match status" value="1"/>
</dbReference>
<dbReference type="PROSITE" id="PS51820">
    <property type="entry name" value="PA14"/>
    <property type="match status" value="1"/>
</dbReference>
<keyword evidence="1" id="KW-1133">Transmembrane helix</keyword>
<evidence type="ECO:0000259" key="3">
    <source>
        <dbReference type="PROSITE" id="PS51820"/>
    </source>
</evidence>
<dbReference type="EMBL" id="MLAK01001148">
    <property type="protein sequence ID" value="OHS96886.1"/>
    <property type="molecule type" value="Genomic_DNA"/>
</dbReference>
<dbReference type="GeneID" id="94825126"/>
<name>A0A1J4JCI3_9EUKA</name>
<dbReference type="Pfam" id="PF17291">
    <property type="entry name" value="M60-like_N"/>
    <property type="match status" value="1"/>
</dbReference>
<dbReference type="Pfam" id="PF13402">
    <property type="entry name" value="Peptidase_M60"/>
    <property type="match status" value="1"/>
</dbReference>
<sequence>MFLFQLLIQLASSKSKFAPSPLKRIIVDHVDTFEFLNEVQRPNPKHIKESEFHIQGITDNDYGWPGHRRNSNFTDRINKQTRQLRNFYDSKTDITQDKLYYHPAAAQQDFRTQEDLNNLPRWKARVVLNPYYGNTRVTPFYCPPGELLTFEFLSDEAARRGVTIRLNHQKKESDGIGDRVNAPMAGTSLNKKTVTWGFPYGGSIIFRYGGSYPIEFNVSGVIKTPLYQYGLTDENEFGDSLSDPKVGPITSVDYGTVIGITNTKNVPKNYQYDDSGCFWRSAYSWAQYFAPDLYNSQTDRIWAPNRWYFDHWVPAGAACAYTTANFNQFPYGWTSGMMSGTRLFSVGGWGIHHEMNHHHQNRWGYAGLGEMTNNVLCTLSYLKQTNTAAGRKEVNGRFSIDGGHCDTLSIYLRMDSPNGESEHDILMLYFGFELFQKYLRLCTDNVVYPENKYGAWGRHFLAALDVFQLDMLDYMLYFSPNRGGEGGKKDVVDEVYNKHPSKGKKFELVTCFYCAGYVRNGERIITSTPYLVNPMLKTVFNFTKAMKYIRKDGKPVCGEFEFHKFKGDSKRWKEIEPSVYEYTPQQDVPDDEFTVEYIEKNSKSVTTCLGILRQTATNINLPFTRYKNDNMPRFNTALEAYRWILEDNETTVENLRTTDAFHALGHNQKFVSLTEAQFVSSVTGNYIFGMYHDDRGVLYFSENPLTGDPDQDEPYIILICNQYNRNENDNNQSEPIALEAGKRYYANFLVYNQGGEGGGRVYFRKETDERLSNIPNNWFLAPGKTQEDIDWIKPPELRDVVNIDKYRSRKYIAHNPSKFKFTKMTNMGCAIKSNENAGQGQGAGNNFTDFLFDADYTTTCRVGWWPSSTNFPHHIEMDLNETLKFRYVIMNGCSHGDFKMIDAYTQIMIGEGNETEIVWEGNWTSQQMELFDLGKEVESNNLKVIVHNNSARWKDGHRGMTCLSNIAISQQYLHADRVTIFNATEWKEEKIGYEVNGRVKVGQKGSSYTFKTKKGVKQMALIGDIWPGMGEATIYKGKKEIGKINSQVVTPTLKIPLLLTSKAYMEPLYISDELKGENEFTVKVNSGEIRISGIVVSRLEDDPNLEFWTYGDGSISDSSGNSPKDANKGGLSKGGTIAVSILVPLLVIGAAVIVGVLIYVKKKKSDHPESTLNLKM</sequence>
<accession>A0A1J4JCI3</accession>
<feature type="transmembrane region" description="Helical" evidence="1">
    <location>
        <begin position="1137"/>
        <end position="1160"/>
    </location>
</feature>
<keyword evidence="1" id="KW-0472">Membrane</keyword>
<proteinExistence type="predicted"/>
<dbReference type="InterPro" id="IPR031161">
    <property type="entry name" value="Peptidase_M60_dom"/>
</dbReference>
<dbReference type="PANTHER" id="PTHR15730:SF5">
    <property type="entry name" value="SI:CH211-210B2.2-RELATED"/>
    <property type="match status" value="1"/>
</dbReference>
<feature type="domain" description="PA14" evidence="3">
    <location>
        <begin position="616"/>
        <end position="778"/>
    </location>
</feature>